<keyword evidence="3" id="KW-1185">Reference proteome</keyword>
<sequence>MASALLLLLSLGSSLFSPPRLPRRCRLAVQIRCRLTILVSRYAAGGNPELSPIGPIGLSRVQSRRTHGHGYALCLFANNEGPHAVESLDQNLHMSPTQRFS</sequence>
<feature type="signal peptide" evidence="1">
    <location>
        <begin position="1"/>
        <end position="16"/>
    </location>
</feature>
<comment type="caution">
    <text evidence="2">The sequence shown here is derived from an EMBL/GenBank/DDBJ whole genome shotgun (WGS) entry which is preliminary data.</text>
</comment>
<feature type="chain" id="PRO_5042061654" description="Secreted protein" evidence="1">
    <location>
        <begin position="17"/>
        <end position="101"/>
    </location>
</feature>
<dbReference type="RefSeq" id="XP_046070705.1">
    <property type="nucleotide sequence ID" value="XM_046214261.1"/>
</dbReference>
<dbReference type="AlphaFoldDB" id="A0AAD4PYV0"/>
<dbReference type="GeneID" id="70244548"/>
<organism evidence="2 3">
    <name type="scientific">Talaromyces proteolyticus</name>
    <dbReference type="NCBI Taxonomy" id="1131652"/>
    <lineage>
        <taxon>Eukaryota</taxon>
        <taxon>Fungi</taxon>
        <taxon>Dikarya</taxon>
        <taxon>Ascomycota</taxon>
        <taxon>Pezizomycotina</taxon>
        <taxon>Eurotiomycetes</taxon>
        <taxon>Eurotiomycetidae</taxon>
        <taxon>Eurotiales</taxon>
        <taxon>Trichocomaceae</taxon>
        <taxon>Talaromyces</taxon>
        <taxon>Talaromyces sect. Bacilispori</taxon>
    </lineage>
</organism>
<proteinExistence type="predicted"/>
<evidence type="ECO:0000313" key="3">
    <source>
        <dbReference type="Proteomes" id="UP001201262"/>
    </source>
</evidence>
<dbReference type="Proteomes" id="UP001201262">
    <property type="component" value="Unassembled WGS sequence"/>
</dbReference>
<protein>
    <recommendedName>
        <fullName evidence="4">Secreted protein</fullName>
    </recommendedName>
</protein>
<keyword evidence="1" id="KW-0732">Signal</keyword>
<name>A0AAD4PYV0_9EURO</name>
<accession>A0AAD4PYV0</accession>
<dbReference type="EMBL" id="JAJTJA010000008">
    <property type="protein sequence ID" value="KAH8695563.1"/>
    <property type="molecule type" value="Genomic_DNA"/>
</dbReference>
<evidence type="ECO:0008006" key="4">
    <source>
        <dbReference type="Google" id="ProtNLM"/>
    </source>
</evidence>
<gene>
    <name evidence="2" type="ORF">BGW36DRAFT_361254</name>
</gene>
<evidence type="ECO:0000313" key="2">
    <source>
        <dbReference type="EMBL" id="KAH8695563.1"/>
    </source>
</evidence>
<reference evidence="2" key="1">
    <citation type="submission" date="2021-12" db="EMBL/GenBank/DDBJ databases">
        <title>Convergent genome expansion in fungi linked to evolution of root-endophyte symbiosis.</title>
        <authorList>
            <consortium name="DOE Joint Genome Institute"/>
            <person name="Ke Y.-H."/>
            <person name="Bonito G."/>
            <person name="Liao H.-L."/>
            <person name="Looney B."/>
            <person name="Rojas-Flechas A."/>
            <person name="Nash J."/>
            <person name="Hameed K."/>
            <person name="Schadt C."/>
            <person name="Martin F."/>
            <person name="Crous P.W."/>
            <person name="Miettinen O."/>
            <person name="Magnuson J.K."/>
            <person name="Labbe J."/>
            <person name="Jacobson D."/>
            <person name="Doktycz M.J."/>
            <person name="Veneault-Fourrey C."/>
            <person name="Kuo A."/>
            <person name="Mondo S."/>
            <person name="Calhoun S."/>
            <person name="Riley R."/>
            <person name="Ohm R."/>
            <person name="LaButti K."/>
            <person name="Andreopoulos B."/>
            <person name="Pangilinan J."/>
            <person name="Nolan M."/>
            <person name="Tritt A."/>
            <person name="Clum A."/>
            <person name="Lipzen A."/>
            <person name="Daum C."/>
            <person name="Barry K."/>
            <person name="Grigoriev I.V."/>
            <person name="Vilgalys R."/>
        </authorList>
    </citation>
    <scope>NUCLEOTIDE SEQUENCE</scope>
    <source>
        <strain evidence="2">PMI_201</strain>
    </source>
</reference>
<evidence type="ECO:0000256" key="1">
    <source>
        <dbReference type="SAM" id="SignalP"/>
    </source>
</evidence>